<reference evidence="5 6" key="1">
    <citation type="submission" date="2023-01" db="EMBL/GenBank/DDBJ databases">
        <title>Analysis of 21 Apiospora genomes using comparative genomics revels a genus with tremendous synthesis potential of carbohydrate active enzymes and secondary metabolites.</title>
        <authorList>
            <person name="Sorensen T."/>
        </authorList>
    </citation>
    <scope>NUCLEOTIDE SEQUENCE [LARGE SCALE GENOMIC DNA]</scope>
    <source>
        <strain evidence="5 6">CBS 83171</strain>
    </source>
</reference>
<dbReference type="Gene3D" id="1.10.630.10">
    <property type="entry name" value="Cytochrome P450"/>
    <property type="match status" value="1"/>
</dbReference>
<dbReference type="PANTHER" id="PTHR24304:SF2">
    <property type="entry name" value="24-HYDROXYCHOLESTEROL 7-ALPHA-HYDROXYLASE"/>
    <property type="match status" value="1"/>
</dbReference>
<dbReference type="InterPro" id="IPR001128">
    <property type="entry name" value="Cyt_P450"/>
</dbReference>
<gene>
    <name evidence="5" type="ORF">PG996_006184</name>
</gene>
<dbReference type="InterPro" id="IPR050529">
    <property type="entry name" value="CYP450_sterol_14alpha_dmase"/>
</dbReference>
<keyword evidence="6" id="KW-1185">Reference proteome</keyword>
<proteinExistence type="inferred from homology"/>
<evidence type="ECO:0000313" key="6">
    <source>
        <dbReference type="Proteomes" id="UP001446871"/>
    </source>
</evidence>
<comment type="caution">
    <text evidence="5">The sequence shown here is derived from an EMBL/GenBank/DDBJ whole genome shotgun (WGS) entry which is preliminary data.</text>
</comment>
<dbReference type="CDD" id="cd11040">
    <property type="entry name" value="CYP7_CYP8-like"/>
    <property type="match status" value="1"/>
</dbReference>
<dbReference type="PANTHER" id="PTHR24304">
    <property type="entry name" value="CYTOCHROME P450 FAMILY 7"/>
    <property type="match status" value="1"/>
</dbReference>
<dbReference type="InterPro" id="IPR036396">
    <property type="entry name" value="Cyt_P450_sf"/>
</dbReference>
<evidence type="ECO:0000256" key="2">
    <source>
        <dbReference type="ARBA" id="ARBA00022617"/>
    </source>
</evidence>
<dbReference type="EMBL" id="JAQQWM010000003">
    <property type="protein sequence ID" value="KAK8072836.1"/>
    <property type="molecule type" value="Genomic_DNA"/>
</dbReference>
<sequence>MTIMRQFGISRDGLKILREKPTGIPLKGTAINTTNSSKSIYEIGEICLKQQLKPGKLYDDFEAVFLGGIDTRMSLESFPPKALLGQTTNSPPAYTVSLLELVRRTVVESTTVAFLGPAILRVDPTIVDTFLVFDDTIWMMLYNVPRPWSSEMLAAKKKLLDSVHAYLELPRDQRPNASWLATTLETENSDRGVTDIISSFNTNTWRLCFWVVAYVLHDPAVFKAISEEVLPFAQNYESLSALHSDLSHCNRLNSLYHEVIRLVDSPISIRKTTRPTTTALGEDLPAGAFLMLVHRELMLDEEVWGSDAASFNPERFLDNGALLRSKSYTPFGGGPMLCPVMVFLALLISRFNVTVLPTKPFPRLDTKTGAGQGILGPKHGDDLLLSISKA</sequence>
<evidence type="ECO:0000256" key="4">
    <source>
        <dbReference type="ARBA" id="ARBA00023004"/>
    </source>
</evidence>
<accession>A0ABR1VNL5</accession>
<keyword evidence="3" id="KW-0479">Metal-binding</keyword>
<keyword evidence="2" id="KW-0349">Heme</keyword>
<comment type="similarity">
    <text evidence="1">Belongs to the cytochrome P450 family.</text>
</comment>
<dbReference type="Pfam" id="PF00067">
    <property type="entry name" value="p450"/>
    <property type="match status" value="1"/>
</dbReference>
<organism evidence="5 6">
    <name type="scientific">Apiospora saccharicola</name>
    <dbReference type="NCBI Taxonomy" id="335842"/>
    <lineage>
        <taxon>Eukaryota</taxon>
        <taxon>Fungi</taxon>
        <taxon>Dikarya</taxon>
        <taxon>Ascomycota</taxon>
        <taxon>Pezizomycotina</taxon>
        <taxon>Sordariomycetes</taxon>
        <taxon>Xylariomycetidae</taxon>
        <taxon>Amphisphaeriales</taxon>
        <taxon>Apiosporaceae</taxon>
        <taxon>Apiospora</taxon>
    </lineage>
</organism>
<name>A0ABR1VNL5_9PEZI</name>
<keyword evidence="4" id="KW-0408">Iron</keyword>
<evidence type="ECO:0000256" key="3">
    <source>
        <dbReference type="ARBA" id="ARBA00022723"/>
    </source>
</evidence>
<dbReference type="SUPFAM" id="SSF48264">
    <property type="entry name" value="Cytochrome P450"/>
    <property type="match status" value="1"/>
</dbReference>
<protein>
    <submittedName>
        <fullName evidence="5">Cytochrome P450</fullName>
    </submittedName>
</protein>
<dbReference type="Proteomes" id="UP001446871">
    <property type="component" value="Unassembled WGS sequence"/>
</dbReference>
<evidence type="ECO:0000256" key="1">
    <source>
        <dbReference type="ARBA" id="ARBA00010617"/>
    </source>
</evidence>
<evidence type="ECO:0000313" key="5">
    <source>
        <dbReference type="EMBL" id="KAK8072836.1"/>
    </source>
</evidence>